<evidence type="ECO:0000256" key="5">
    <source>
        <dbReference type="SAM" id="Phobius"/>
    </source>
</evidence>
<dbReference type="Proteomes" id="UP000191110">
    <property type="component" value="Unassembled WGS sequence"/>
</dbReference>
<feature type="transmembrane region" description="Helical" evidence="5">
    <location>
        <begin position="99"/>
        <end position="117"/>
    </location>
</feature>
<gene>
    <name evidence="7" type="ORF">BOW53_05835</name>
</gene>
<evidence type="ECO:0000256" key="1">
    <source>
        <dbReference type="ARBA" id="ARBA00004141"/>
    </source>
</evidence>
<dbReference type="SUPFAM" id="SSF103481">
    <property type="entry name" value="Multidrug resistance efflux transporter EmrE"/>
    <property type="match status" value="2"/>
</dbReference>
<evidence type="ECO:0000313" key="7">
    <source>
        <dbReference type="EMBL" id="OOZ41036.1"/>
    </source>
</evidence>
<dbReference type="OrthoDB" id="148351at2"/>
<dbReference type="PANTHER" id="PTHR22911:SF6">
    <property type="entry name" value="SOLUTE CARRIER FAMILY 35 MEMBER G1"/>
    <property type="match status" value="1"/>
</dbReference>
<keyword evidence="4 5" id="KW-0472">Membrane</keyword>
<feature type="domain" description="EamA" evidence="6">
    <location>
        <begin position="9"/>
        <end position="140"/>
    </location>
</feature>
<feature type="domain" description="EamA" evidence="6">
    <location>
        <begin position="150"/>
        <end position="278"/>
    </location>
</feature>
<accession>A0A1T2L7W1</accession>
<reference evidence="7 8" key="1">
    <citation type="submission" date="2016-11" db="EMBL/GenBank/DDBJ databases">
        <title>Mixed transmission modes and dynamic genome evolution in an obligate animal-bacterial symbiosis.</title>
        <authorList>
            <person name="Russell S.L."/>
            <person name="Corbett-Detig R.B."/>
            <person name="Cavanaugh C.M."/>
        </authorList>
    </citation>
    <scope>NUCLEOTIDE SEQUENCE [LARGE SCALE GENOMIC DNA]</scope>
    <source>
        <strain evidence="7">Sveles-Q1</strain>
    </source>
</reference>
<feature type="transmembrane region" description="Helical" evidence="5">
    <location>
        <begin position="146"/>
        <end position="167"/>
    </location>
</feature>
<keyword evidence="3 5" id="KW-1133">Transmembrane helix</keyword>
<dbReference type="EMBL" id="MPRL01000015">
    <property type="protein sequence ID" value="OOZ41036.1"/>
    <property type="molecule type" value="Genomic_DNA"/>
</dbReference>
<feature type="transmembrane region" description="Helical" evidence="5">
    <location>
        <begin position="179"/>
        <end position="201"/>
    </location>
</feature>
<dbReference type="Pfam" id="PF00892">
    <property type="entry name" value="EamA"/>
    <property type="match status" value="2"/>
</dbReference>
<name>A0A1T2L7W1_9GAMM</name>
<proteinExistence type="predicted"/>
<protein>
    <recommendedName>
        <fullName evidence="6">EamA domain-containing protein</fullName>
    </recommendedName>
</protein>
<feature type="transmembrane region" description="Helical" evidence="5">
    <location>
        <begin position="236"/>
        <end position="255"/>
    </location>
</feature>
<feature type="transmembrane region" description="Helical" evidence="5">
    <location>
        <begin position="261"/>
        <end position="278"/>
    </location>
</feature>
<dbReference type="RefSeq" id="WP_078483147.1">
    <property type="nucleotide sequence ID" value="NZ_MPRL01000015.1"/>
</dbReference>
<dbReference type="InterPro" id="IPR037185">
    <property type="entry name" value="EmrE-like"/>
</dbReference>
<sequence length="296" mass="32448">MRYRQNLLLGALLIVASELMFATMAASVKALSVGLPNEMVVFMRNAMGLLVLLPLLLRYRGQSLKTDIWHLHLLRSLLGLGAMYCFFYALAHLPLAEGMLLKMTSPLFMPLIAWWWLRESGSRYAFIALPIGFAGVILILRPEGEFSAVALVGLLGGLLAALAKVTVRRLGRSEPSFRIVFYFTLIATLVSAFPATAVWRTPDVDEWRLLLLMGVVGTLGQLLLTRGYAVAEAACIAPFTYFSVAFGALYGYLFWGELLDLPFIVGATLIVVAGLLVLRRRGGTRCGGTTEPVTES</sequence>
<feature type="transmembrane region" description="Helical" evidence="5">
    <location>
        <begin position="41"/>
        <end position="59"/>
    </location>
</feature>
<dbReference type="InterPro" id="IPR000620">
    <property type="entry name" value="EamA_dom"/>
</dbReference>
<evidence type="ECO:0000256" key="3">
    <source>
        <dbReference type="ARBA" id="ARBA00022989"/>
    </source>
</evidence>
<feature type="transmembrane region" description="Helical" evidence="5">
    <location>
        <begin position="71"/>
        <end position="93"/>
    </location>
</feature>
<dbReference type="GO" id="GO:0016020">
    <property type="term" value="C:membrane"/>
    <property type="evidence" value="ECO:0007669"/>
    <property type="project" value="UniProtKB-SubCell"/>
</dbReference>
<keyword evidence="8" id="KW-1185">Reference proteome</keyword>
<dbReference type="PANTHER" id="PTHR22911">
    <property type="entry name" value="ACYL-MALONYL CONDENSING ENZYME-RELATED"/>
    <property type="match status" value="1"/>
</dbReference>
<evidence type="ECO:0000313" key="8">
    <source>
        <dbReference type="Proteomes" id="UP000191110"/>
    </source>
</evidence>
<comment type="subcellular location">
    <subcellularLocation>
        <location evidence="1">Membrane</location>
        <topology evidence="1">Multi-pass membrane protein</topology>
    </subcellularLocation>
</comment>
<feature type="transmembrane region" description="Helical" evidence="5">
    <location>
        <begin position="124"/>
        <end position="140"/>
    </location>
</feature>
<evidence type="ECO:0000259" key="6">
    <source>
        <dbReference type="Pfam" id="PF00892"/>
    </source>
</evidence>
<organism evidence="7 8">
    <name type="scientific">Solemya pervernicosa gill symbiont</name>
    <dbReference type="NCBI Taxonomy" id="642797"/>
    <lineage>
        <taxon>Bacteria</taxon>
        <taxon>Pseudomonadati</taxon>
        <taxon>Pseudomonadota</taxon>
        <taxon>Gammaproteobacteria</taxon>
        <taxon>sulfur-oxidizing symbionts</taxon>
    </lineage>
</organism>
<feature type="transmembrane region" description="Helical" evidence="5">
    <location>
        <begin position="207"/>
        <end position="224"/>
    </location>
</feature>
<comment type="caution">
    <text evidence="7">The sequence shown here is derived from an EMBL/GenBank/DDBJ whole genome shotgun (WGS) entry which is preliminary data.</text>
</comment>
<evidence type="ECO:0000256" key="4">
    <source>
        <dbReference type="ARBA" id="ARBA00023136"/>
    </source>
</evidence>
<keyword evidence="2 5" id="KW-0812">Transmembrane</keyword>
<evidence type="ECO:0000256" key="2">
    <source>
        <dbReference type="ARBA" id="ARBA00022692"/>
    </source>
</evidence>
<dbReference type="AlphaFoldDB" id="A0A1T2L7W1"/>